<protein>
    <recommendedName>
        <fullName evidence="3">YdbS-like PH domain-containing protein</fullName>
    </recommendedName>
</protein>
<dbReference type="Pfam" id="PF03703">
    <property type="entry name" value="bPH_2"/>
    <property type="match status" value="1"/>
</dbReference>
<feature type="domain" description="YdbS-like PH" evidence="3">
    <location>
        <begin position="71"/>
        <end position="143"/>
    </location>
</feature>
<reference evidence="4" key="1">
    <citation type="journal article" date="2014" name="Int. J. Syst. Evol. Microbiol.">
        <title>Complete genome sequence of Corynebacterium casei LMG S-19264T (=DSM 44701T), isolated from a smear-ripened cheese.</title>
        <authorList>
            <consortium name="US DOE Joint Genome Institute (JGI-PGF)"/>
            <person name="Walter F."/>
            <person name="Albersmeier A."/>
            <person name="Kalinowski J."/>
            <person name="Ruckert C."/>
        </authorList>
    </citation>
    <scope>NUCLEOTIDE SEQUENCE</scope>
    <source>
        <strain evidence="4">CGMCC 1.12813</strain>
    </source>
</reference>
<organism evidence="4 5">
    <name type="scientific">Conyzicola nivalis</name>
    <dbReference type="NCBI Taxonomy" id="1477021"/>
    <lineage>
        <taxon>Bacteria</taxon>
        <taxon>Bacillati</taxon>
        <taxon>Actinomycetota</taxon>
        <taxon>Actinomycetes</taxon>
        <taxon>Micrococcales</taxon>
        <taxon>Microbacteriaceae</taxon>
        <taxon>Conyzicola</taxon>
    </lineage>
</organism>
<feature type="region of interest" description="Disordered" evidence="1">
    <location>
        <begin position="155"/>
        <end position="178"/>
    </location>
</feature>
<dbReference type="InterPro" id="IPR005182">
    <property type="entry name" value="YdbS-like_PH"/>
</dbReference>
<evidence type="ECO:0000256" key="2">
    <source>
        <dbReference type="SAM" id="Phobius"/>
    </source>
</evidence>
<feature type="transmembrane region" description="Helical" evidence="2">
    <location>
        <begin position="52"/>
        <end position="72"/>
    </location>
</feature>
<keyword evidence="2" id="KW-0472">Membrane</keyword>
<keyword evidence="2" id="KW-1133">Transmembrane helix</keyword>
<proteinExistence type="predicted"/>
<dbReference type="Proteomes" id="UP000606922">
    <property type="component" value="Unassembled WGS sequence"/>
</dbReference>
<comment type="caution">
    <text evidence="4">The sequence shown here is derived from an EMBL/GenBank/DDBJ whole genome shotgun (WGS) entry which is preliminary data.</text>
</comment>
<keyword evidence="5" id="KW-1185">Reference proteome</keyword>
<evidence type="ECO:0000313" key="5">
    <source>
        <dbReference type="Proteomes" id="UP000606922"/>
    </source>
</evidence>
<feature type="transmembrane region" description="Helical" evidence="2">
    <location>
        <begin position="21"/>
        <end position="40"/>
    </location>
</feature>
<reference evidence="4" key="2">
    <citation type="submission" date="2020-09" db="EMBL/GenBank/DDBJ databases">
        <authorList>
            <person name="Sun Q."/>
            <person name="Zhou Y."/>
        </authorList>
    </citation>
    <scope>NUCLEOTIDE SEQUENCE</scope>
    <source>
        <strain evidence="4">CGMCC 1.12813</strain>
    </source>
</reference>
<evidence type="ECO:0000313" key="4">
    <source>
        <dbReference type="EMBL" id="GGB03682.1"/>
    </source>
</evidence>
<dbReference type="EMBL" id="BMGB01000001">
    <property type="protein sequence ID" value="GGB03682.1"/>
    <property type="molecule type" value="Genomic_DNA"/>
</dbReference>
<dbReference type="AlphaFoldDB" id="A0A916WIM8"/>
<gene>
    <name evidence="4" type="ORF">GCM10010979_17930</name>
</gene>
<evidence type="ECO:0000259" key="3">
    <source>
        <dbReference type="Pfam" id="PF03703"/>
    </source>
</evidence>
<keyword evidence="2" id="KW-0812">Transmembrane</keyword>
<evidence type="ECO:0000256" key="1">
    <source>
        <dbReference type="SAM" id="MobiDB-lite"/>
    </source>
</evidence>
<name>A0A916WIM8_9MICO</name>
<dbReference type="RefSeq" id="WP_188510287.1">
    <property type="nucleotide sequence ID" value="NZ_BMGB01000001.1"/>
</dbReference>
<sequence length="178" mass="19977">MSTESRVPEAVVARLRPHGRALFWPSLALILILGATGYFYGTFDEDWQNLAVLGAALLLGILLWLLPLLHWLGRHYTITTRRIVLRSGFFVRMRQELLHSRGYDVTVRKNAMQAVFRSGDVLINTGLDTPVVLRDVPAANLVQAALHDLMEHSQNPVAARRQQEQSAAPDETTAWGVR</sequence>
<accession>A0A916WIM8</accession>